<evidence type="ECO:0000313" key="1">
    <source>
        <dbReference type="EMBL" id="MBB5939338.1"/>
    </source>
</evidence>
<name>A0A7W9QFK3_9ACTN</name>
<comment type="caution">
    <text evidence="1">The sequence shown here is derived from an EMBL/GenBank/DDBJ whole genome shotgun (WGS) entry which is preliminary data.</text>
</comment>
<sequence length="32" mass="3498">MISNREVSQRHGFPELLGLLPRLAKAADAHLG</sequence>
<dbReference type="AlphaFoldDB" id="A0A7W9QFK3"/>
<gene>
    <name evidence="1" type="ORF">FHS42_006431</name>
</gene>
<organism evidence="1 2">
    <name type="scientific">Streptomyces zagrosensis</name>
    <dbReference type="NCBI Taxonomy" id="1042984"/>
    <lineage>
        <taxon>Bacteria</taxon>
        <taxon>Bacillati</taxon>
        <taxon>Actinomycetota</taxon>
        <taxon>Actinomycetes</taxon>
        <taxon>Kitasatosporales</taxon>
        <taxon>Streptomycetaceae</taxon>
        <taxon>Streptomyces</taxon>
    </lineage>
</organism>
<evidence type="ECO:0000313" key="2">
    <source>
        <dbReference type="Proteomes" id="UP000588098"/>
    </source>
</evidence>
<keyword evidence="2" id="KW-1185">Reference proteome</keyword>
<accession>A0A7W9QFK3</accession>
<dbReference type="Proteomes" id="UP000588098">
    <property type="component" value="Unassembled WGS sequence"/>
</dbReference>
<dbReference type="EMBL" id="JACHJL010000022">
    <property type="protein sequence ID" value="MBB5939338.1"/>
    <property type="molecule type" value="Genomic_DNA"/>
</dbReference>
<protein>
    <submittedName>
        <fullName evidence="1">Uncharacterized protein</fullName>
    </submittedName>
</protein>
<reference evidence="1 2" key="1">
    <citation type="submission" date="2020-08" db="EMBL/GenBank/DDBJ databases">
        <title>Genomic Encyclopedia of Type Strains, Phase III (KMG-III): the genomes of soil and plant-associated and newly described type strains.</title>
        <authorList>
            <person name="Whitman W."/>
        </authorList>
    </citation>
    <scope>NUCLEOTIDE SEQUENCE [LARGE SCALE GENOMIC DNA]</scope>
    <source>
        <strain evidence="1 2">CECT 8305</strain>
    </source>
</reference>
<proteinExistence type="predicted"/>